<sequence>MASTAEDVTEVRAQHVMDVDKLTAYLEGQDEVKSWFKAPLVVKQFGHGQSNPTYLMRCDGGKGRAFVLRKQPPGSIISKTAHRIDREYRMMKALNKTDVPVPEMYHLCMDDGIIGKPFYIMQFCEGRIFKDASLAELPREERAACWKSLLEALAKIHNVDYKAVGLGDFARAGNGYFERQVNSLSKVSAAQEAVDPVKVPKIPQFKELGNRIIENLPEDVVSICHGDYKMDNVIFHPTESRVIAVIDWELSTLGHYGADIGNCMGPLYAPDPKTLSDEGAKGIMAIMRTVSVDEAAELGLPTRAELLKHYCSFRRPVIDFSREVQRAWYYVAFYWWKTAVILQGIAARFATGQASSPFAEVVGKATPSMGLLAAHAFDMYDKESASASSKL</sequence>
<dbReference type="PANTHER" id="PTHR47829">
    <property type="entry name" value="HYDROLASE, PUTATIVE (AFU_ORTHOLOGUE AFUA_1G12880)-RELATED"/>
    <property type="match status" value="1"/>
</dbReference>
<evidence type="ECO:0000313" key="3">
    <source>
        <dbReference type="Proteomes" id="UP000241890"/>
    </source>
</evidence>
<dbReference type="GO" id="GO:0004672">
    <property type="term" value="F:protein kinase activity"/>
    <property type="evidence" value="ECO:0007669"/>
    <property type="project" value="InterPro"/>
</dbReference>
<gene>
    <name evidence="2" type="ORF">FCC1311_045661</name>
</gene>
<dbReference type="Pfam" id="PF01636">
    <property type="entry name" value="APH"/>
    <property type="match status" value="1"/>
</dbReference>
<dbReference type="Gene3D" id="3.90.1200.10">
    <property type="match status" value="1"/>
</dbReference>
<dbReference type="Proteomes" id="UP000241890">
    <property type="component" value="Unassembled WGS sequence"/>
</dbReference>
<dbReference type="CDD" id="cd05154">
    <property type="entry name" value="ACAD10_11_N-like"/>
    <property type="match status" value="1"/>
</dbReference>
<dbReference type="InterPro" id="IPR008271">
    <property type="entry name" value="Ser/Thr_kinase_AS"/>
</dbReference>
<evidence type="ECO:0000313" key="2">
    <source>
        <dbReference type="EMBL" id="GBG24207.1"/>
    </source>
</evidence>
<organism evidence="2 3">
    <name type="scientific">Hondaea fermentalgiana</name>
    <dbReference type="NCBI Taxonomy" id="2315210"/>
    <lineage>
        <taxon>Eukaryota</taxon>
        <taxon>Sar</taxon>
        <taxon>Stramenopiles</taxon>
        <taxon>Bigyra</taxon>
        <taxon>Labyrinthulomycetes</taxon>
        <taxon>Thraustochytrida</taxon>
        <taxon>Thraustochytriidae</taxon>
        <taxon>Hondaea</taxon>
    </lineage>
</organism>
<dbReference type="OrthoDB" id="191037at2759"/>
<evidence type="ECO:0000259" key="1">
    <source>
        <dbReference type="Pfam" id="PF01636"/>
    </source>
</evidence>
<dbReference type="PROSITE" id="PS00108">
    <property type="entry name" value="PROTEIN_KINASE_ST"/>
    <property type="match status" value="1"/>
</dbReference>
<comment type="caution">
    <text evidence="2">The sequence shown here is derived from an EMBL/GenBank/DDBJ whole genome shotgun (WGS) entry which is preliminary data.</text>
</comment>
<name>A0A2R5FZL5_9STRA</name>
<dbReference type="EMBL" id="BEYU01000005">
    <property type="protein sequence ID" value="GBG24207.1"/>
    <property type="molecule type" value="Genomic_DNA"/>
</dbReference>
<dbReference type="AlphaFoldDB" id="A0A2R5FZL5"/>
<dbReference type="PANTHER" id="PTHR47829:SF1">
    <property type="entry name" value="HAD FAMILY PHOSPHATASE"/>
    <property type="match status" value="1"/>
</dbReference>
<feature type="domain" description="Aminoglycoside phosphotransferase" evidence="1">
    <location>
        <begin position="42"/>
        <end position="271"/>
    </location>
</feature>
<reference evidence="2 3" key="1">
    <citation type="submission" date="2017-12" db="EMBL/GenBank/DDBJ databases">
        <title>Sequencing, de novo assembly and annotation of complete genome of a new Thraustochytrid species, strain FCC1311.</title>
        <authorList>
            <person name="Sedici K."/>
            <person name="Godart F."/>
            <person name="Aiese Cigliano R."/>
            <person name="Sanseverino W."/>
            <person name="Barakat M."/>
            <person name="Ortet P."/>
            <person name="Marechal E."/>
            <person name="Cagnac O."/>
            <person name="Amato A."/>
        </authorList>
    </citation>
    <scope>NUCLEOTIDE SEQUENCE [LARGE SCALE GENOMIC DNA]</scope>
</reference>
<dbReference type="Gene3D" id="3.30.200.20">
    <property type="entry name" value="Phosphorylase Kinase, domain 1"/>
    <property type="match status" value="1"/>
</dbReference>
<accession>A0A2R5FZL5</accession>
<dbReference type="InterPro" id="IPR052898">
    <property type="entry name" value="ACAD10-like"/>
</dbReference>
<dbReference type="SUPFAM" id="SSF56112">
    <property type="entry name" value="Protein kinase-like (PK-like)"/>
    <property type="match status" value="1"/>
</dbReference>
<dbReference type="InterPro" id="IPR041726">
    <property type="entry name" value="ACAD10_11_N"/>
</dbReference>
<dbReference type="InterPro" id="IPR002575">
    <property type="entry name" value="Aminoglycoside_PTrfase"/>
</dbReference>
<dbReference type="InterPro" id="IPR011009">
    <property type="entry name" value="Kinase-like_dom_sf"/>
</dbReference>
<dbReference type="InParanoid" id="A0A2R5FZL5"/>
<proteinExistence type="predicted"/>
<protein>
    <submittedName>
        <fullName evidence="2">Acyl-CoA dehydrogenase family member 11</fullName>
    </submittedName>
</protein>
<keyword evidence="3" id="KW-1185">Reference proteome</keyword>